<sequence>MTDALASLVKQGKKPSVQAIHLETRLLDPGGIGIHPTTFRRNPEVAEIVSAALGKPSKVEQHLDFSCVLISDLRPRRHTRQAFHRLLSKSKRDLAMRVFVLEEHVRELRAQLATRDLEEIERLERQLRDSGKIG</sequence>
<dbReference type="AlphaFoldDB" id="A0A7W8JWH9"/>
<evidence type="ECO:0000313" key="2">
    <source>
        <dbReference type="Proteomes" id="UP000552709"/>
    </source>
</evidence>
<dbReference type="Proteomes" id="UP000552709">
    <property type="component" value="Unassembled WGS sequence"/>
</dbReference>
<comment type="caution">
    <text evidence="1">The sequence shown here is derived from an EMBL/GenBank/DDBJ whole genome shotgun (WGS) entry which is preliminary data.</text>
</comment>
<proteinExistence type="predicted"/>
<keyword evidence="2" id="KW-1185">Reference proteome</keyword>
<protein>
    <submittedName>
        <fullName evidence="1">Uncharacterized protein</fullName>
    </submittedName>
</protein>
<organism evidence="1 2">
    <name type="scientific">Deinococcus humi</name>
    <dbReference type="NCBI Taxonomy" id="662880"/>
    <lineage>
        <taxon>Bacteria</taxon>
        <taxon>Thermotogati</taxon>
        <taxon>Deinococcota</taxon>
        <taxon>Deinococci</taxon>
        <taxon>Deinococcales</taxon>
        <taxon>Deinococcaceae</taxon>
        <taxon>Deinococcus</taxon>
    </lineage>
</organism>
<name>A0A7W8JWH9_9DEIO</name>
<reference evidence="1 2" key="1">
    <citation type="submission" date="2020-08" db="EMBL/GenBank/DDBJ databases">
        <title>Genomic Encyclopedia of Type Strains, Phase IV (KMG-IV): sequencing the most valuable type-strain genomes for metagenomic binning, comparative biology and taxonomic classification.</title>
        <authorList>
            <person name="Goeker M."/>
        </authorList>
    </citation>
    <scope>NUCLEOTIDE SEQUENCE [LARGE SCALE GENOMIC DNA]</scope>
    <source>
        <strain evidence="1 2">DSM 27939</strain>
    </source>
</reference>
<accession>A0A7W8JWH9</accession>
<dbReference type="RefSeq" id="WP_184135039.1">
    <property type="nucleotide sequence ID" value="NZ_JACHFL010000011.1"/>
</dbReference>
<gene>
    <name evidence="1" type="ORF">HNQ08_003634</name>
</gene>
<dbReference type="EMBL" id="JACHFL010000011">
    <property type="protein sequence ID" value="MBB5364521.1"/>
    <property type="molecule type" value="Genomic_DNA"/>
</dbReference>
<evidence type="ECO:0000313" key="1">
    <source>
        <dbReference type="EMBL" id="MBB5364521.1"/>
    </source>
</evidence>